<organism evidence="1 2">
    <name type="scientific">Clostridium butyricum E4 str. BoNT E BL5262</name>
    <dbReference type="NCBI Taxonomy" id="632245"/>
    <lineage>
        <taxon>Bacteria</taxon>
        <taxon>Bacillati</taxon>
        <taxon>Bacillota</taxon>
        <taxon>Clostridia</taxon>
        <taxon>Eubacteriales</taxon>
        <taxon>Clostridiaceae</taxon>
        <taxon>Clostridium</taxon>
    </lineage>
</organism>
<comment type="caution">
    <text evidence="1">The sequence shown here is derived from an EMBL/GenBank/DDBJ whole genome shotgun (WGS) entry which is preliminary data.</text>
</comment>
<keyword evidence="2" id="KW-1185">Reference proteome</keyword>
<accession>C4IDS5</accession>
<dbReference type="EMBL" id="ACOM01000004">
    <property type="protein sequence ID" value="EEP55186.1"/>
    <property type="molecule type" value="Genomic_DNA"/>
</dbReference>
<protein>
    <submittedName>
        <fullName evidence="1">Uncharacterized protein</fullName>
    </submittedName>
</protein>
<name>C4IDS5_CLOBU</name>
<gene>
    <name evidence="1" type="ORF">CLP_3505</name>
</gene>
<evidence type="ECO:0000313" key="1">
    <source>
        <dbReference type="EMBL" id="EEP55186.1"/>
    </source>
</evidence>
<dbReference type="HOGENOM" id="CLU_3249411_0_0_9"/>
<sequence length="42" mass="4982">MIIIIASCITREKLLFSILICKSVDYYIISTEDIFEKVIMRR</sequence>
<dbReference type="AlphaFoldDB" id="C4IDS5"/>
<proteinExistence type="predicted"/>
<dbReference type="Proteomes" id="UP000003081">
    <property type="component" value="Unassembled WGS sequence"/>
</dbReference>
<evidence type="ECO:0000313" key="2">
    <source>
        <dbReference type="Proteomes" id="UP000003081"/>
    </source>
</evidence>
<reference evidence="1 2" key="1">
    <citation type="submission" date="2009-08" db="EMBL/GenBank/DDBJ databases">
        <authorList>
            <person name="Shrivastava S."/>
            <person name="Brinkac L.B."/>
            <person name="Brown J.L."/>
            <person name="Bruce D.B."/>
            <person name="Detter C."/>
            <person name="Green L.D."/>
            <person name="Munk C.A."/>
            <person name="Rogers Y.C."/>
            <person name="Tapia R."/>
            <person name="Sims D.R."/>
            <person name="Smith L.A."/>
            <person name="Smith T.J."/>
            <person name="Sutton G."/>
            <person name="Brettin T."/>
        </authorList>
    </citation>
    <scope>NUCLEOTIDE SEQUENCE [LARGE SCALE GENOMIC DNA]</scope>
    <source>
        <strain evidence="2">E4 str. BoNT E BL5262</strain>
    </source>
</reference>